<accession>A0A439D1Q1</accession>
<gene>
    <name evidence="1" type="ORF">EKO27_g6728</name>
</gene>
<dbReference type="EMBL" id="RYZI01000203">
    <property type="protein sequence ID" value="RWA08383.1"/>
    <property type="molecule type" value="Genomic_DNA"/>
</dbReference>
<comment type="caution">
    <text evidence="1">The sequence shown here is derived from an EMBL/GenBank/DDBJ whole genome shotgun (WGS) entry which is preliminary data.</text>
</comment>
<evidence type="ECO:0000313" key="1">
    <source>
        <dbReference type="EMBL" id="RWA08383.1"/>
    </source>
</evidence>
<dbReference type="AlphaFoldDB" id="A0A439D1Q1"/>
<proteinExistence type="predicted"/>
<evidence type="ECO:0000313" key="2">
    <source>
        <dbReference type="Proteomes" id="UP000286045"/>
    </source>
</evidence>
<sequence length="108" mass="11996">MPTEHGMINIRGLINPKKLKDIIEKLPKQAEHERLKLESELHAREGKCATLAADIEKAELTRDRMAELSRADAAGRRCDREYAESLGKRSVTSDGATLTVFVVPSPLT</sequence>
<name>A0A439D1Q1_9PEZI</name>
<organism evidence="1 2">
    <name type="scientific">Xylaria grammica</name>
    <dbReference type="NCBI Taxonomy" id="363999"/>
    <lineage>
        <taxon>Eukaryota</taxon>
        <taxon>Fungi</taxon>
        <taxon>Dikarya</taxon>
        <taxon>Ascomycota</taxon>
        <taxon>Pezizomycotina</taxon>
        <taxon>Sordariomycetes</taxon>
        <taxon>Xylariomycetidae</taxon>
        <taxon>Xylariales</taxon>
        <taxon>Xylariaceae</taxon>
        <taxon>Xylaria</taxon>
    </lineage>
</organism>
<protein>
    <submittedName>
        <fullName evidence="1">Uncharacterized protein</fullName>
    </submittedName>
</protein>
<reference evidence="1 2" key="1">
    <citation type="submission" date="2018-12" db="EMBL/GenBank/DDBJ databases">
        <title>Draft genome sequence of Xylaria grammica IHI A82.</title>
        <authorList>
            <person name="Buettner E."/>
            <person name="Kellner H."/>
        </authorList>
    </citation>
    <scope>NUCLEOTIDE SEQUENCE [LARGE SCALE GENOMIC DNA]</scope>
    <source>
        <strain evidence="1 2">IHI A82</strain>
    </source>
</reference>
<dbReference type="Proteomes" id="UP000286045">
    <property type="component" value="Unassembled WGS sequence"/>
</dbReference>
<keyword evidence="2" id="KW-1185">Reference proteome</keyword>